<dbReference type="AlphaFoldDB" id="A0A2A6Z7T3"/>
<comment type="caution">
    <text evidence="1">The sequence shown here is derived from an EMBL/GenBank/DDBJ whole genome shotgun (WGS) entry which is preliminary data.</text>
</comment>
<dbReference type="EMBL" id="NMTQ01000037">
    <property type="protein sequence ID" value="PDX57423.1"/>
    <property type="molecule type" value="Genomic_DNA"/>
</dbReference>
<keyword evidence="2" id="KW-1185">Reference proteome</keyword>
<reference evidence="1 2" key="1">
    <citation type="journal article" date="2017" name="Front. Microbiol.">
        <title>New Insights into the Diversity of the Genus Faecalibacterium.</title>
        <authorList>
            <person name="Benevides L."/>
            <person name="Burman S."/>
            <person name="Martin R."/>
            <person name="Robert V."/>
            <person name="Thomas M."/>
            <person name="Miquel S."/>
            <person name="Chain F."/>
            <person name="Sokol H."/>
            <person name="Bermudez-Humaran L.G."/>
            <person name="Morrison M."/>
            <person name="Langella P."/>
            <person name="Azevedo V.A."/>
            <person name="Chatel J.M."/>
            <person name="Soares S."/>
        </authorList>
    </citation>
    <scope>NUCLEOTIDE SEQUENCE [LARGE SCALE GENOMIC DNA]</scope>
    <source>
        <strain evidence="2">CNCM I-4540</strain>
    </source>
</reference>
<protein>
    <submittedName>
        <fullName evidence="1">Uncharacterized protein</fullName>
    </submittedName>
</protein>
<accession>A0A2A6Z7T3</accession>
<organism evidence="1 2">
    <name type="scientific">Faecalibacterium langellae</name>
    <dbReference type="NCBI Taxonomy" id="3435293"/>
    <lineage>
        <taxon>Bacteria</taxon>
        <taxon>Bacillati</taxon>
        <taxon>Bacillota</taxon>
        <taxon>Clostridia</taxon>
        <taxon>Eubacteriales</taxon>
        <taxon>Oscillospiraceae</taxon>
        <taxon>Faecalibacterium</taxon>
    </lineage>
</organism>
<sequence>MFHTTVKCVDCGALMVDVPSNTKRCAVCRVGHNRESVRKANKTRRAEEAVRPKPRSLDDDLEALNKYNEQRRAAGREPLTYGVWRPRGAPEEYA</sequence>
<gene>
    <name evidence="1" type="ORF">CGS46_12935</name>
</gene>
<evidence type="ECO:0000313" key="1">
    <source>
        <dbReference type="EMBL" id="PDX57423.1"/>
    </source>
</evidence>
<name>A0A2A6Z7T3_9FIRM</name>
<proteinExistence type="predicted"/>
<evidence type="ECO:0000313" key="2">
    <source>
        <dbReference type="Proteomes" id="UP000220752"/>
    </source>
</evidence>
<dbReference type="Proteomes" id="UP000220752">
    <property type="component" value="Unassembled WGS sequence"/>
</dbReference>